<organism evidence="3 4">
    <name type="scientific">Winkia neuii</name>
    <dbReference type="NCBI Taxonomy" id="33007"/>
    <lineage>
        <taxon>Bacteria</taxon>
        <taxon>Bacillati</taxon>
        <taxon>Actinomycetota</taxon>
        <taxon>Actinomycetes</taxon>
        <taxon>Actinomycetales</taxon>
        <taxon>Actinomycetaceae</taxon>
        <taxon>Winkia</taxon>
    </lineage>
</organism>
<feature type="domain" description="HNH" evidence="2">
    <location>
        <begin position="30"/>
        <end position="86"/>
    </location>
</feature>
<dbReference type="EMBL" id="PKKO01000003">
    <property type="protein sequence ID" value="PKY72381.1"/>
    <property type="molecule type" value="Genomic_DNA"/>
</dbReference>
<protein>
    <recommendedName>
        <fullName evidence="2">HNH domain-containing protein</fullName>
    </recommendedName>
</protein>
<evidence type="ECO:0000313" key="3">
    <source>
        <dbReference type="EMBL" id="PKY72381.1"/>
    </source>
</evidence>
<dbReference type="Pfam" id="PF01844">
    <property type="entry name" value="HNH"/>
    <property type="match status" value="1"/>
</dbReference>
<proteinExistence type="predicted"/>
<evidence type="ECO:0000313" key="4">
    <source>
        <dbReference type="Proteomes" id="UP000235122"/>
    </source>
</evidence>
<name>A0A2I1IMM4_9ACTO</name>
<dbReference type="GO" id="GO:0003676">
    <property type="term" value="F:nucleic acid binding"/>
    <property type="evidence" value="ECO:0007669"/>
    <property type="project" value="InterPro"/>
</dbReference>
<feature type="region of interest" description="Disordered" evidence="1">
    <location>
        <begin position="81"/>
        <end position="100"/>
    </location>
</feature>
<evidence type="ECO:0000256" key="1">
    <source>
        <dbReference type="SAM" id="MobiDB-lite"/>
    </source>
</evidence>
<dbReference type="GO" id="GO:0008270">
    <property type="term" value="F:zinc ion binding"/>
    <property type="evidence" value="ECO:0007669"/>
    <property type="project" value="InterPro"/>
</dbReference>
<sequence length="100" mass="11425">MAEAKRSSSRRFKKLYRQFKQACTQTNAPCWLCGQPIDYTAESTNQANGDRFQLDHFYPVSKRPDLAEDPANFRPAHADCNRLRGNGQPHPGIGITSREW</sequence>
<comment type="caution">
    <text evidence="3">The sequence shown here is derived from an EMBL/GenBank/DDBJ whole genome shotgun (WGS) entry which is preliminary data.</text>
</comment>
<dbReference type="Proteomes" id="UP000235122">
    <property type="component" value="Unassembled WGS sequence"/>
</dbReference>
<gene>
    <name evidence="3" type="ORF">CYJ19_05935</name>
</gene>
<dbReference type="Gene3D" id="1.10.30.50">
    <property type="match status" value="1"/>
</dbReference>
<evidence type="ECO:0000259" key="2">
    <source>
        <dbReference type="Pfam" id="PF01844"/>
    </source>
</evidence>
<keyword evidence="4" id="KW-1185">Reference proteome</keyword>
<dbReference type="AlphaFoldDB" id="A0A2I1IMM4"/>
<reference evidence="3 4" key="1">
    <citation type="submission" date="2017-12" db="EMBL/GenBank/DDBJ databases">
        <title>Phylogenetic diversity of female urinary microbiome.</title>
        <authorList>
            <person name="Thomas-White K."/>
            <person name="Wolfe A.J."/>
        </authorList>
    </citation>
    <scope>NUCLEOTIDE SEQUENCE [LARGE SCALE GENOMIC DNA]</scope>
    <source>
        <strain evidence="3 4">UMB0402</strain>
    </source>
</reference>
<dbReference type="InterPro" id="IPR002711">
    <property type="entry name" value="HNH"/>
</dbReference>
<dbReference type="GO" id="GO:0004519">
    <property type="term" value="F:endonuclease activity"/>
    <property type="evidence" value="ECO:0007669"/>
    <property type="project" value="InterPro"/>
</dbReference>
<accession>A0A2I1IMM4</accession>